<organism evidence="1 2">
    <name type="scientific">Candidatus Yonathbacteria bacterium RIFCSPLOWO2_01_FULL_47_33b</name>
    <dbReference type="NCBI Taxonomy" id="1802727"/>
    <lineage>
        <taxon>Bacteria</taxon>
        <taxon>Candidatus Yonathiibacteriota</taxon>
    </lineage>
</organism>
<sequence length="114" mass="13366">MDKQASSSEDFFTYWSNLAKTDPKRFEQERKEATEAVILSARPEKQQRLRGLQWRIDMERLRASNPLSAAIRLHTMMMDFIFSDKGFPRIASLFKQTIVIAKNMEEELSLLPKK</sequence>
<protein>
    <recommendedName>
        <fullName evidence="3">DUF3135 domain-containing protein</fullName>
    </recommendedName>
</protein>
<reference evidence="1 2" key="1">
    <citation type="journal article" date="2016" name="Nat. Commun.">
        <title>Thousands of microbial genomes shed light on interconnected biogeochemical processes in an aquifer system.</title>
        <authorList>
            <person name="Anantharaman K."/>
            <person name="Brown C.T."/>
            <person name="Hug L.A."/>
            <person name="Sharon I."/>
            <person name="Castelle C.J."/>
            <person name="Probst A.J."/>
            <person name="Thomas B.C."/>
            <person name="Singh A."/>
            <person name="Wilkins M.J."/>
            <person name="Karaoz U."/>
            <person name="Brodie E.L."/>
            <person name="Williams K.H."/>
            <person name="Hubbard S.S."/>
            <person name="Banfield J.F."/>
        </authorList>
    </citation>
    <scope>NUCLEOTIDE SEQUENCE [LARGE SCALE GENOMIC DNA]</scope>
</reference>
<dbReference type="Proteomes" id="UP000177987">
    <property type="component" value="Unassembled WGS sequence"/>
</dbReference>
<dbReference type="InterPro" id="IPR021482">
    <property type="entry name" value="DUF3135"/>
</dbReference>
<comment type="caution">
    <text evidence="1">The sequence shown here is derived from an EMBL/GenBank/DDBJ whole genome shotgun (WGS) entry which is preliminary data.</text>
</comment>
<name>A0A1G2SGG7_9BACT</name>
<accession>A0A1G2SGG7</accession>
<dbReference type="EMBL" id="MHUW01000013">
    <property type="protein sequence ID" value="OHA83812.1"/>
    <property type="molecule type" value="Genomic_DNA"/>
</dbReference>
<evidence type="ECO:0000313" key="1">
    <source>
        <dbReference type="EMBL" id="OHA83812.1"/>
    </source>
</evidence>
<evidence type="ECO:0008006" key="3">
    <source>
        <dbReference type="Google" id="ProtNLM"/>
    </source>
</evidence>
<proteinExistence type="predicted"/>
<dbReference type="AlphaFoldDB" id="A0A1G2SGG7"/>
<dbReference type="Pfam" id="PF11333">
    <property type="entry name" value="DUF3135"/>
    <property type="match status" value="1"/>
</dbReference>
<dbReference type="STRING" id="1802727.A2937_01940"/>
<gene>
    <name evidence="1" type="ORF">A2937_01940</name>
</gene>
<evidence type="ECO:0000313" key="2">
    <source>
        <dbReference type="Proteomes" id="UP000177987"/>
    </source>
</evidence>